<name>H8GXI2_DEIGI</name>
<keyword evidence="2 4" id="KW-0418">Kinase</keyword>
<dbReference type="STRING" id="745776.DGo_CA0715"/>
<dbReference type="PANTHER" id="PTHR10584">
    <property type="entry name" value="SUGAR KINASE"/>
    <property type="match status" value="1"/>
</dbReference>
<gene>
    <name evidence="4" type="primary">rbsK</name>
    <name evidence="4" type="ordered locus">DGo_CA0715</name>
</gene>
<evidence type="ECO:0000313" key="4">
    <source>
        <dbReference type="EMBL" id="AFD24642.1"/>
    </source>
</evidence>
<dbReference type="Proteomes" id="UP000007575">
    <property type="component" value="Chromosome"/>
</dbReference>
<organism evidence="4 5">
    <name type="scientific">Deinococcus gobiensis (strain DSM 21396 / JCM 16679 / CGMCC 1.7299 / I-0)</name>
    <dbReference type="NCBI Taxonomy" id="745776"/>
    <lineage>
        <taxon>Bacteria</taxon>
        <taxon>Thermotogati</taxon>
        <taxon>Deinococcota</taxon>
        <taxon>Deinococci</taxon>
        <taxon>Deinococcales</taxon>
        <taxon>Deinococcaceae</taxon>
        <taxon>Deinococcus</taxon>
    </lineage>
</organism>
<evidence type="ECO:0000256" key="2">
    <source>
        <dbReference type="ARBA" id="ARBA00022777"/>
    </source>
</evidence>
<feature type="domain" description="Carbohydrate kinase PfkB" evidence="3">
    <location>
        <begin position="9"/>
        <end position="282"/>
    </location>
</feature>
<dbReference type="InterPro" id="IPR002139">
    <property type="entry name" value="Ribo/fructo_kinase"/>
</dbReference>
<dbReference type="HOGENOM" id="CLU_027634_2_1_0"/>
<protein>
    <submittedName>
        <fullName evidence="4">Ribokinase isoform 2</fullName>
    </submittedName>
</protein>
<dbReference type="AlphaFoldDB" id="H8GXI2"/>
<dbReference type="eggNOG" id="COG0524">
    <property type="taxonomic scope" value="Bacteria"/>
</dbReference>
<dbReference type="InterPro" id="IPR029056">
    <property type="entry name" value="Ribokinase-like"/>
</dbReference>
<evidence type="ECO:0000256" key="1">
    <source>
        <dbReference type="ARBA" id="ARBA00022679"/>
    </source>
</evidence>
<dbReference type="GO" id="GO:0006796">
    <property type="term" value="P:phosphate-containing compound metabolic process"/>
    <property type="evidence" value="ECO:0007669"/>
    <property type="project" value="UniProtKB-ARBA"/>
</dbReference>
<evidence type="ECO:0000259" key="3">
    <source>
        <dbReference type="Pfam" id="PF00294"/>
    </source>
</evidence>
<dbReference type="PANTHER" id="PTHR10584:SF166">
    <property type="entry name" value="RIBOKINASE"/>
    <property type="match status" value="1"/>
</dbReference>
<proteinExistence type="predicted"/>
<evidence type="ECO:0000313" key="5">
    <source>
        <dbReference type="Proteomes" id="UP000007575"/>
    </source>
</evidence>
<dbReference type="Pfam" id="PF00294">
    <property type="entry name" value="PfkB"/>
    <property type="match status" value="1"/>
</dbReference>
<dbReference type="GO" id="GO:0005829">
    <property type="term" value="C:cytosol"/>
    <property type="evidence" value="ECO:0007669"/>
    <property type="project" value="TreeGrafter"/>
</dbReference>
<dbReference type="OrthoDB" id="63083at2"/>
<dbReference type="PATRIC" id="fig|745776.4.peg.732"/>
<dbReference type="Gene3D" id="3.40.1190.20">
    <property type="match status" value="1"/>
</dbReference>
<dbReference type="SUPFAM" id="SSF53613">
    <property type="entry name" value="Ribokinase-like"/>
    <property type="match status" value="1"/>
</dbReference>
<dbReference type="EMBL" id="CP002191">
    <property type="protein sequence ID" value="AFD24642.1"/>
    <property type="molecule type" value="Genomic_DNA"/>
</dbReference>
<sequence>MPETARPQVTFVGSVHLDRMLRLAALPTPGETVIAQEGWSQLGGKAANQALAAAGTGLVRSVLVACLGRDNDGHQAQRHLEAQGVVTELDWSERLPTGSSVALLDAAGENVGVVSPGANADLSAESALRALRASPDLLVCQWETSAEVLREVLTAARAAGVPSLLNAAPWLDTHRDLLALADHVVVNAVEAQAWTGTDPQTRPTRLDSGHPSVVVTLGAGGVLLYEDGDLTCDLAAPRVQARSTHGAGDHFVGVLGTHLACGMTLPGALERAVVSAAVFVERLHKNLLPALV</sequence>
<keyword evidence="5" id="KW-1185">Reference proteome</keyword>
<dbReference type="PRINTS" id="PR00990">
    <property type="entry name" value="RIBOKINASE"/>
</dbReference>
<dbReference type="InterPro" id="IPR011611">
    <property type="entry name" value="PfkB_dom"/>
</dbReference>
<dbReference type="RefSeq" id="WP_014684125.1">
    <property type="nucleotide sequence ID" value="NC_017790.1"/>
</dbReference>
<reference evidence="4 5" key="1">
    <citation type="journal article" date="2012" name="PLoS ONE">
        <title>Genome sequence and transcriptome analysis of the radioresistant bacterium Deinococcus gobiensis: insights into the extreme environmental adaptations.</title>
        <authorList>
            <person name="Yuan M."/>
            <person name="Chen M."/>
            <person name="Zhang W."/>
            <person name="Lu W."/>
            <person name="Wang J."/>
            <person name="Yang M."/>
            <person name="Zhao P."/>
            <person name="Tang R."/>
            <person name="Li X."/>
            <person name="Hao Y."/>
            <person name="Zhou Z."/>
            <person name="Zhan Y."/>
            <person name="Yu H."/>
            <person name="Teng C."/>
            <person name="Yan Y."/>
            <person name="Ping S."/>
            <person name="Wang Y."/>
            <person name="Lin M."/>
        </authorList>
    </citation>
    <scope>NUCLEOTIDE SEQUENCE [LARGE SCALE GENOMIC DNA]</scope>
    <source>
        <strain evidence="4 5">I-0</strain>
    </source>
</reference>
<keyword evidence="1" id="KW-0808">Transferase</keyword>
<dbReference type="GO" id="GO:0016301">
    <property type="term" value="F:kinase activity"/>
    <property type="evidence" value="ECO:0007669"/>
    <property type="project" value="UniProtKB-KW"/>
</dbReference>
<dbReference type="KEGG" id="dgo:DGo_CA0715"/>
<accession>H8GXI2</accession>